<dbReference type="OrthoDB" id="548384at2759"/>
<dbReference type="Proteomes" id="UP000236333">
    <property type="component" value="Unassembled WGS sequence"/>
</dbReference>
<evidence type="ECO:0000313" key="5">
    <source>
        <dbReference type="Proteomes" id="UP000236333"/>
    </source>
</evidence>
<evidence type="ECO:0000313" key="4">
    <source>
        <dbReference type="EMBL" id="PNH08482.1"/>
    </source>
</evidence>
<dbReference type="InterPro" id="IPR005123">
    <property type="entry name" value="Oxoglu/Fe-dep_dioxygenase_dom"/>
</dbReference>
<feature type="region of interest" description="Disordered" evidence="1">
    <location>
        <begin position="385"/>
        <end position="456"/>
    </location>
</feature>
<dbReference type="InterPro" id="IPR044861">
    <property type="entry name" value="IPNS-like_FE2OG_OXY"/>
</dbReference>
<organism evidence="4 5">
    <name type="scientific">Tetrabaena socialis</name>
    <dbReference type="NCBI Taxonomy" id="47790"/>
    <lineage>
        <taxon>Eukaryota</taxon>
        <taxon>Viridiplantae</taxon>
        <taxon>Chlorophyta</taxon>
        <taxon>core chlorophytes</taxon>
        <taxon>Chlorophyceae</taxon>
        <taxon>CS clade</taxon>
        <taxon>Chlamydomonadales</taxon>
        <taxon>Tetrabaenaceae</taxon>
        <taxon>Tetrabaena</taxon>
    </lineage>
</organism>
<dbReference type="SUPFAM" id="SSF51197">
    <property type="entry name" value="Clavaminate synthase-like"/>
    <property type="match status" value="1"/>
</dbReference>
<feature type="compositionally biased region" description="Low complexity" evidence="1">
    <location>
        <begin position="430"/>
        <end position="440"/>
    </location>
</feature>
<dbReference type="EMBL" id="PGGS01000127">
    <property type="protein sequence ID" value="PNH08482.1"/>
    <property type="molecule type" value="Genomic_DNA"/>
</dbReference>
<proteinExistence type="predicted"/>
<name>A0A2J8A7H8_9CHLO</name>
<dbReference type="Gene3D" id="3.10.20.90">
    <property type="entry name" value="Phosphatidylinositol 3-kinase Catalytic Subunit, Chain A, domain 1"/>
    <property type="match status" value="1"/>
</dbReference>
<feature type="region of interest" description="Disordered" evidence="1">
    <location>
        <begin position="209"/>
        <end position="234"/>
    </location>
</feature>
<reference evidence="4 5" key="1">
    <citation type="journal article" date="2017" name="Mol. Biol. Evol.">
        <title>The 4-celled Tetrabaena socialis nuclear genome reveals the essential components for genetic control of cell number at the origin of multicellularity in the volvocine lineage.</title>
        <authorList>
            <person name="Featherston J."/>
            <person name="Arakaki Y."/>
            <person name="Hanschen E.R."/>
            <person name="Ferris P.J."/>
            <person name="Michod R.E."/>
            <person name="Olson B.J.S.C."/>
            <person name="Nozaki H."/>
            <person name="Durand P.M."/>
        </authorList>
    </citation>
    <scope>NUCLEOTIDE SEQUENCE [LARGE SCALE GENOMIC DNA]</scope>
    <source>
        <strain evidence="4 5">NIES-571</strain>
    </source>
</reference>
<dbReference type="AlphaFoldDB" id="A0A2J8A7H8"/>
<gene>
    <name evidence="4" type="ORF">TSOC_004951</name>
</gene>
<evidence type="ECO:0000259" key="2">
    <source>
        <dbReference type="PROSITE" id="PS50053"/>
    </source>
</evidence>
<dbReference type="InterPro" id="IPR000626">
    <property type="entry name" value="Ubiquitin-like_dom"/>
</dbReference>
<evidence type="ECO:0000256" key="1">
    <source>
        <dbReference type="SAM" id="MobiDB-lite"/>
    </source>
</evidence>
<comment type="caution">
    <text evidence="4">The sequence shown here is derived from an EMBL/GenBank/DDBJ whole genome shotgun (WGS) entry which is preliminary data.</text>
</comment>
<sequence length="529" mass="54421">MGVASLAFSEADPLGGQDLSQPQSDVEAYRHRCSQLWSALQRHGVLVLELSAADDAALRDGLKASRAGLQAFYNANASSAYNSRPGEGYERRLGKDLLSWRMGSAGGSALDTNGALAAASERLDRLARAVLRDVCRGTALGVPEPAVGGLLEDRAAVRLRARPSASVLRAASYSAAAPPDSLAFAPHHDRGVLTLVASDEVAGLQALLQPPRRDARADGSAAGPSENGAGAGEWADVPLGPRRVAVLAGYSLSYALGGLLRPNLHRVTPPGSGAGSSGRVSLAYELCFRPAALVDPAAVLREAATRPARAPGRALHTSQLMELFSLTHPRSINGAGVTIAALEAADTLAAAAGAAACGMGPKQTGGAAGGPGRPVSAPLLGWRRGAEAEGEGGGGGKARRLTREGGRDGRPADVASAVGAPNQPPPHAQPQPQQLQEQPQPQQPLPQPPGGPSLNIIVRDQCGADVSFRVRPCAKMGAVLNAYAWKEGLDPCLLKLIFRGRRLGHLSCPAGLGLADGDIIDAMREQVGN</sequence>
<dbReference type="InterPro" id="IPR027443">
    <property type="entry name" value="IPNS-like_sf"/>
</dbReference>
<dbReference type="Pfam" id="PF11976">
    <property type="entry name" value="Rad60-SLD"/>
    <property type="match status" value="1"/>
</dbReference>
<feature type="domain" description="Fe2OG dioxygenase" evidence="3">
    <location>
        <begin position="163"/>
        <end position="292"/>
    </location>
</feature>
<dbReference type="PROSITE" id="PS51471">
    <property type="entry name" value="FE2OG_OXY"/>
    <property type="match status" value="1"/>
</dbReference>
<feature type="compositionally biased region" description="Basic and acidic residues" evidence="1">
    <location>
        <begin position="401"/>
        <end position="411"/>
    </location>
</feature>
<keyword evidence="5" id="KW-1185">Reference proteome</keyword>
<dbReference type="Gene3D" id="2.60.120.330">
    <property type="entry name" value="B-lactam Antibiotic, Isopenicillin N Synthase, Chain"/>
    <property type="match status" value="1"/>
</dbReference>
<protein>
    <submittedName>
        <fullName evidence="4">Small ubiquitin-related modifier 2</fullName>
    </submittedName>
</protein>
<evidence type="ECO:0000259" key="3">
    <source>
        <dbReference type="PROSITE" id="PS51471"/>
    </source>
</evidence>
<dbReference type="SUPFAM" id="SSF54236">
    <property type="entry name" value="Ubiquitin-like"/>
    <property type="match status" value="1"/>
</dbReference>
<dbReference type="Pfam" id="PF03171">
    <property type="entry name" value="2OG-FeII_Oxy"/>
    <property type="match status" value="1"/>
</dbReference>
<dbReference type="InterPro" id="IPR029071">
    <property type="entry name" value="Ubiquitin-like_domsf"/>
</dbReference>
<feature type="domain" description="Ubiquitin-like" evidence="2">
    <location>
        <begin position="454"/>
        <end position="529"/>
    </location>
</feature>
<dbReference type="PROSITE" id="PS50053">
    <property type="entry name" value="UBIQUITIN_2"/>
    <property type="match status" value="1"/>
</dbReference>
<dbReference type="InterPro" id="IPR022617">
    <property type="entry name" value="Rad60/SUMO-like_dom"/>
</dbReference>
<dbReference type="CDD" id="cd01763">
    <property type="entry name" value="Ubl_SUMO_like"/>
    <property type="match status" value="1"/>
</dbReference>
<accession>A0A2J8A7H8</accession>
<feature type="compositionally biased region" description="Pro residues" evidence="1">
    <location>
        <begin position="441"/>
        <end position="451"/>
    </location>
</feature>